<sequence>MPAVGGSWAVVTVAMRCVNPRCRRAATAADGPSRRHPLVA</sequence>
<organism evidence="1">
    <name type="scientific">Leifsonia sp. NPDC080035</name>
    <dbReference type="NCBI Taxonomy" id="3143936"/>
    <lineage>
        <taxon>Bacteria</taxon>
        <taxon>Bacillati</taxon>
        <taxon>Actinomycetota</taxon>
        <taxon>Actinomycetes</taxon>
        <taxon>Micrococcales</taxon>
        <taxon>Microbacteriaceae</taxon>
        <taxon>Leifsonia</taxon>
    </lineage>
</organism>
<accession>A0AAU7GE99</accession>
<gene>
    <name evidence="1" type="ORF">AAME72_00060</name>
</gene>
<name>A0AAU7GE99_9MICO</name>
<dbReference type="RefSeq" id="WP_348788226.1">
    <property type="nucleotide sequence ID" value="NZ_CP157390.1"/>
</dbReference>
<protein>
    <submittedName>
        <fullName evidence="1">Uncharacterized protein</fullName>
    </submittedName>
</protein>
<dbReference type="AlphaFoldDB" id="A0AAU7GE99"/>
<dbReference type="EMBL" id="CP157390">
    <property type="protein sequence ID" value="XBM48274.1"/>
    <property type="molecule type" value="Genomic_DNA"/>
</dbReference>
<proteinExistence type="predicted"/>
<evidence type="ECO:0000313" key="1">
    <source>
        <dbReference type="EMBL" id="XBM48274.1"/>
    </source>
</evidence>
<reference evidence="1" key="1">
    <citation type="submission" date="2024-05" db="EMBL/GenBank/DDBJ databases">
        <title>The Natural Products Discovery Center: Release of the First 8490 Sequenced Strains for Exploring Actinobacteria Biosynthetic Diversity.</title>
        <authorList>
            <person name="Kalkreuter E."/>
            <person name="Kautsar S.A."/>
            <person name="Yang D."/>
            <person name="Bader C.D."/>
            <person name="Teijaro C.N."/>
            <person name="Fluegel L."/>
            <person name="Davis C.M."/>
            <person name="Simpson J.R."/>
            <person name="Lauterbach L."/>
            <person name="Steele A.D."/>
            <person name="Gui C."/>
            <person name="Meng S."/>
            <person name="Li G."/>
            <person name="Viehrig K."/>
            <person name="Ye F."/>
            <person name="Su P."/>
            <person name="Kiefer A.F."/>
            <person name="Nichols A."/>
            <person name="Cepeda A.J."/>
            <person name="Yan W."/>
            <person name="Fan B."/>
            <person name="Jiang Y."/>
            <person name="Adhikari A."/>
            <person name="Zheng C.-J."/>
            <person name="Schuster L."/>
            <person name="Cowan T.M."/>
            <person name="Smanski M.J."/>
            <person name="Chevrette M.G."/>
            <person name="de Carvalho L.P.S."/>
            <person name="Shen B."/>
        </authorList>
    </citation>
    <scope>NUCLEOTIDE SEQUENCE</scope>
    <source>
        <strain evidence="1">NPDC080035</strain>
    </source>
</reference>